<dbReference type="InterPro" id="IPR029058">
    <property type="entry name" value="AB_hydrolase_fold"/>
</dbReference>
<proteinExistence type="predicted"/>
<dbReference type="InterPro" id="IPR052897">
    <property type="entry name" value="Sec-Metab_Biosynth_Hydrolase"/>
</dbReference>
<dbReference type="PANTHER" id="PTHR37017">
    <property type="entry name" value="AB HYDROLASE-1 DOMAIN-CONTAINING PROTEIN-RELATED"/>
    <property type="match status" value="1"/>
</dbReference>
<evidence type="ECO:0000256" key="1">
    <source>
        <dbReference type="SAM" id="MobiDB-lite"/>
    </source>
</evidence>
<dbReference type="SUPFAM" id="SSF53474">
    <property type="entry name" value="alpha/beta-Hydrolases"/>
    <property type="match status" value="1"/>
</dbReference>
<comment type="caution">
    <text evidence="3">The sequence shown here is derived from an EMBL/GenBank/DDBJ whole genome shotgun (WGS) entry which is preliminary data.</text>
</comment>
<protein>
    <recommendedName>
        <fullName evidence="2">AB hydrolase-1 domain-containing protein</fullName>
    </recommendedName>
</protein>
<dbReference type="InterPro" id="IPR000073">
    <property type="entry name" value="AB_hydrolase_1"/>
</dbReference>
<reference evidence="3 4" key="1">
    <citation type="submission" date="2016-01" db="EMBL/GenBank/DDBJ databases">
        <title>Streptomyces amritsarensis strain MTCC 11845 genome sequencing and assembly.</title>
        <authorList>
            <person name="Sharma D."/>
            <person name="Nair G.R."/>
            <person name="Kaur G."/>
            <person name="Manhas R.K."/>
            <person name="Mayilraj S."/>
        </authorList>
    </citation>
    <scope>NUCLEOTIDE SEQUENCE [LARGE SCALE GENOMIC DNA]</scope>
    <source>
        <strain evidence="3 4">MTCC 11845</strain>
    </source>
</reference>
<dbReference type="Gene3D" id="3.40.50.1820">
    <property type="entry name" value="alpha/beta hydrolase"/>
    <property type="match status" value="1"/>
</dbReference>
<dbReference type="Pfam" id="PF12697">
    <property type="entry name" value="Abhydrolase_6"/>
    <property type="match status" value="1"/>
</dbReference>
<dbReference type="Proteomes" id="UP000187151">
    <property type="component" value="Unassembled WGS sequence"/>
</dbReference>
<dbReference type="RefSeq" id="WP_076045227.1">
    <property type="nucleotide sequence ID" value="NZ_MQUR01000049.1"/>
</dbReference>
<feature type="domain" description="AB hydrolase-1" evidence="2">
    <location>
        <begin position="20"/>
        <end position="119"/>
    </location>
</feature>
<sequence length="135" mass="14325">MTTRPAPSRRTTLPAAVAGAAAPTVVRPDRFHEACAQDAPRSVTRVLAAGQRPLDASAFSRRCTAAAWRTLPSWVVVTGQDRGIVPERPRLRARRAGSHTTEASASHLPVHSRPHAVAPLVRAAARTALKPPVAP</sequence>
<feature type="region of interest" description="Disordered" evidence="1">
    <location>
        <begin position="90"/>
        <end position="113"/>
    </location>
</feature>
<evidence type="ECO:0000259" key="2">
    <source>
        <dbReference type="Pfam" id="PF12697"/>
    </source>
</evidence>
<accession>A0ABX3G2L9</accession>
<dbReference type="EMBL" id="MQUR01000049">
    <property type="protein sequence ID" value="OLZ63446.1"/>
    <property type="molecule type" value="Genomic_DNA"/>
</dbReference>
<name>A0ABX3G2L9_9ACTN</name>
<organism evidence="3 4">
    <name type="scientific">Streptomyces amritsarensis</name>
    <dbReference type="NCBI Taxonomy" id="681158"/>
    <lineage>
        <taxon>Bacteria</taxon>
        <taxon>Bacillati</taxon>
        <taxon>Actinomycetota</taxon>
        <taxon>Actinomycetes</taxon>
        <taxon>Kitasatosporales</taxon>
        <taxon>Streptomycetaceae</taxon>
        <taxon>Streptomyces</taxon>
    </lineage>
</organism>
<evidence type="ECO:0000313" key="3">
    <source>
        <dbReference type="EMBL" id="OLZ63446.1"/>
    </source>
</evidence>
<evidence type="ECO:0000313" key="4">
    <source>
        <dbReference type="Proteomes" id="UP000187151"/>
    </source>
</evidence>
<dbReference type="PANTHER" id="PTHR37017:SF11">
    <property type="entry name" value="ESTERASE_LIPASE_THIOESTERASE DOMAIN-CONTAINING PROTEIN"/>
    <property type="match status" value="1"/>
</dbReference>
<gene>
    <name evidence="3" type="ORF">AVW11_20715</name>
</gene>
<keyword evidence="4" id="KW-1185">Reference proteome</keyword>